<gene>
    <name evidence="8" type="ORF">B0J13DRAFT_577055</name>
</gene>
<protein>
    <submittedName>
        <fullName evidence="8">Cytochrome P450</fullName>
    </submittedName>
</protein>
<dbReference type="InterPro" id="IPR050121">
    <property type="entry name" value="Cytochrome_P450_monoxygenase"/>
</dbReference>
<dbReference type="GO" id="GO:0016705">
    <property type="term" value="F:oxidoreductase activity, acting on paired donors, with incorporation or reduction of molecular oxygen"/>
    <property type="evidence" value="ECO:0007669"/>
    <property type="project" value="InterPro"/>
</dbReference>
<dbReference type="GO" id="GO:0020037">
    <property type="term" value="F:heme binding"/>
    <property type="evidence" value="ECO:0007669"/>
    <property type="project" value="InterPro"/>
</dbReference>
<dbReference type="GO" id="GO:0004497">
    <property type="term" value="F:monooxygenase activity"/>
    <property type="evidence" value="ECO:0007669"/>
    <property type="project" value="UniProtKB-KW"/>
</dbReference>
<dbReference type="InterPro" id="IPR017972">
    <property type="entry name" value="Cyt_P450_CS"/>
</dbReference>
<keyword evidence="9" id="KW-1185">Reference proteome</keyword>
<dbReference type="AlphaFoldDB" id="A0A9P9D202"/>
<dbReference type="CDD" id="cd11060">
    <property type="entry name" value="CYP57A1-like"/>
    <property type="match status" value="1"/>
</dbReference>
<dbReference type="Gene3D" id="1.10.630.10">
    <property type="entry name" value="Cytochrome P450"/>
    <property type="match status" value="1"/>
</dbReference>
<dbReference type="GO" id="GO:0005506">
    <property type="term" value="F:iron ion binding"/>
    <property type="evidence" value="ECO:0007669"/>
    <property type="project" value="InterPro"/>
</dbReference>
<feature type="transmembrane region" description="Helical" evidence="7">
    <location>
        <begin position="6"/>
        <end position="27"/>
    </location>
</feature>
<evidence type="ECO:0000313" key="8">
    <source>
        <dbReference type="EMBL" id="KAH7111022.1"/>
    </source>
</evidence>
<evidence type="ECO:0000313" key="9">
    <source>
        <dbReference type="Proteomes" id="UP000717696"/>
    </source>
</evidence>
<keyword evidence="7" id="KW-0812">Transmembrane</keyword>
<evidence type="ECO:0000256" key="1">
    <source>
        <dbReference type="ARBA" id="ARBA00001971"/>
    </source>
</evidence>
<dbReference type="PANTHER" id="PTHR24305">
    <property type="entry name" value="CYTOCHROME P450"/>
    <property type="match status" value="1"/>
</dbReference>
<feature type="binding site" description="axial binding residue" evidence="5">
    <location>
        <position position="459"/>
    </location>
    <ligand>
        <name>heme</name>
        <dbReference type="ChEBI" id="CHEBI:30413"/>
    </ligand>
    <ligandPart>
        <name>Fe</name>
        <dbReference type="ChEBI" id="CHEBI:18248"/>
    </ligandPart>
</feature>
<evidence type="ECO:0000256" key="7">
    <source>
        <dbReference type="SAM" id="Phobius"/>
    </source>
</evidence>
<keyword evidence="6" id="KW-0560">Oxidoreductase</keyword>
<dbReference type="InterPro" id="IPR001128">
    <property type="entry name" value="Cyt_P450"/>
</dbReference>
<evidence type="ECO:0000256" key="2">
    <source>
        <dbReference type="ARBA" id="ARBA00022617"/>
    </source>
</evidence>
<evidence type="ECO:0000256" key="4">
    <source>
        <dbReference type="ARBA" id="ARBA00023004"/>
    </source>
</evidence>
<evidence type="ECO:0000256" key="5">
    <source>
        <dbReference type="PIRSR" id="PIRSR602401-1"/>
    </source>
</evidence>
<reference evidence="8" key="1">
    <citation type="journal article" date="2021" name="Nat. Commun.">
        <title>Genetic determinants of endophytism in the Arabidopsis root mycobiome.</title>
        <authorList>
            <person name="Mesny F."/>
            <person name="Miyauchi S."/>
            <person name="Thiergart T."/>
            <person name="Pickel B."/>
            <person name="Atanasova L."/>
            <person name="Karlsson M."/>
            <person name="Huettel B."/>
            <person name="Barry K.W."/>
            <person name="Haridas S."/>
            <person name="Chen C."/>
            <person name="Bauer D."/>
            <person name="Andreopoulos W."/>
            <person name="Pangilinan J."/>
            <person name="LaButti K."/>
            <person name="Riley R."/>
            <person name="Lipzen A."/>
            <person name="Clum A."/>
            <person name="Drula E."/>
            <person name="Henrissat B."/>
            <person name="Kohler A."/>
            <person name="Grigoriev I.V."/>
            <person name="Martin F.M."/>
            <person name="Hacquard S."/>
        </authorList>
    </citation>
    <scope>NUCLEOTIDE SEQUENCE</scope>
    <source>
        <strain evidence="8">MPI-CAGE-AT-0021</strain>
    </source>
</reference>
<dbReference type="Proteomes" id="UP000717696">
    <property type="component" value="Unassembled WGS sequence"/>
</dbReference>
<dbReference type="SUPFAM" id="SSF48264">
    <property type="entry name" value="Cytochrome P450"/>
    <property type="match status" value="1"/>
</dbReference>
<dbReference type="EMBL" id="JAGMUU010000058">
    <property type="protein sequence ID" value="KAH7111022.1"/>
    <property type="molecule type" value="Genomic_DNA"/>
</dbReference>
<keyword evidence="7" id="KW-1133">Transmembrane helix</keyword>
<keyword evidence="3 5" id="KW-0479">Metal-binding</keyword>
<evidence type="ECO:0000256" key="3">
    <source>
        <dbReference type="ARBA" id="ARBA00022723"/>
    </source>
</evidence>
<dbReference type="OrthoDB" id="3934656at2759"/>
<keyword evidence="2 5" id="KW-0349">Heme</keyword>
<comment type="cofactor">
    <cofactor evidence="1 5">
        <name>heme</name>
        <dbReference type="ChEBI" id="CHEBI:30413"/>
    </cofactor>
</comment>
<dbReference type="PANTHER" id="PTHR24305:SF190">
    <property type="entry name" value="P450, PUTATIVE (EUROFUNG)-RELATED"/>
    <property type="match status" value="1"/>
</dbReference>
<keyword evidence="7" id="KW-0472">Membrane</keyword>
<keyword evidence="4 5" id="KW-0408">Iron</keyword>
<keyword evidence="6" id="KW-0503">Monooxygenase</keyword>
<dbReference type="Pfam" id="PF00067">
    <property type="entry name" value="p450"/>
    <property type="match status" value="1"/>
</dbReference>
<dbReference type="FunFam" id="1.10.630.10:FF:000050">
    <property type="entry name" value="Cytochrome P450 monooxygenase"/>
    <property type="match status" value="1"/>
</dbReference>
<dbReference type="PRINTS" id="PR00463">
    <property type="entry name" value="EP450I"/>
</dbReference>
<organism evidence="8 9">
    <name type="scientific">Dactylonectria estremocensis</name>
    <dbReference type="NCBI Taxonomy" id="1079267"/>
    <lineage>
        <taxon>Eukaryota</taxon>
        <taxon>Fungi</taxon>
        <taxon>Dikarya</taxon>
        <taxon>Ascomycota</taxon>
        <taxon>Pezizomycotina</taxon>
        <taxon>Sordariomycetes</taxon>
        <taxon>Hypocreomycetidae</taxon>
        <taxon>Hypocreales</taxon>
        <taxon>Nectriaceae</taxon>
        <taxon>Dactylonectria</taxon>
    </lineage>
</organism>
<dbReference type="PRINTS" id="PR00385">
    <property type="entry name" value="P450"/>
</dbReference>
<comment type="caution">
    <text evidence="8">The sequence shown here is derived from an EMBL/GenBank/DDBJ whole genome shotgun (WGS) entry which is preliminary data.</text>
</comment>
<comment type="similarity">
    <text evidence="6">Belongs to the cytochrome P450 family.</text>
</comment>
<accession>A0A9P9D202</accession>
<evidence type="ECO:0000256" key="6">
    <source>
        <dbReference type="RuleBase" id="RU000461"/>
    </source>
</evidence>
<dbReference type="PROSITE" id="PS00086">
    <property type="entry name" value="CYTOCHROME_P450"/>
    <property type="match status" value="1"/>
</dbReference>
<sequence length="517" mass="59225">MTEHLIFNFLPSAIGFFTVILALSSLYQITSSPLREVPGPFLARFSNIWYFFHVNRGEFEKDNLALHRRYGPIVRYGPNRYSFSHVDAAQAIYSIGAGSRFVKSPWYRAFESPIPNEPDLFSDANIQRHAQRRRKYQSVYSLSSMVSYEAFVNECADIFDQRLREMASDKATGKKGWLVDMGHWFQCYAFDVIGMITYSKRLGFLDDGADIGDVIAGLEWVMKMNSLAGIYPWMHTIASTIVNWLPSTSITGLPFIVHFTQQCITAHQAQPKAVIPEDGESEETMDFLTKLLARHRRDPTMYNEWYAMIGCAQNMAAGSDTTGISLSATLYYLLKYPRTMEKLRQEVDERVSPSQNISFKDSQSMPYLQAVIKEALRLHPATGLPLERVVPDGGATICNQFFPAGTIVGINTWVEHQNEQIYGPDAAEFRPERWLVDDKGKIAFMNRHWMPFGLGSRTCIGRHVSYLEMLKLIPRIVRDFDFELADELKHGSKSWKTNNYWFVKPKDLNVNVRVRSF</sequence>
<dbReference type="InterPro" id="IPR036396">
    <property type="entry name" value="Cyt_P450_sf"/>
</dbReference>
<name>A0A9P9D202_9HYPO</name>
<proteinExistence type="inferred from homology"/>
<dbReference type="InterPro" id="IPR002401">
    <property type="entry name" value="Cyt_P450_E_grp-I"/>
</dbReference>